<gene>
    <name evidence="1" type="primary">AVEN_200574_1</name>
    <name evidence="1" type="ORF">NPIL_493681</name>
</gene>
<dbReference type="Proteomes" id="UP000887013">
    <property type="component" value="Unassembled WGS sequence"/>
</dbReference>
<accession>A0A8X6Q397</accession>
<dbReference type="EMBL" id="BMAW01027786">
    <property type="protein sequence ID" value="GFU04013.1"/>
    <property type="molecule type" value="Genomic_DNA"/>
</dbReference>
<dbReference type="OrthoDB" id="6431741at2759"/>
<comment type="caution">
    <text evidence="1">The sequence shown here is derived from an EMBL/GenBank/DDBJ whole genome shotgun (WGS) entry which is preliminary data.</text>
</comment>
<proteinExistence type="predicted"/>
<protein>
    <submittedName>
        <fullName evidence="1">Uncharacterized protein</fullName>
    </submittedName>
</protein>
<keyword evidence="2" id="KW-1185">Reference proteome</keyword>
<evidence type="ECO:0000313" key="1">
    <source>
        <dbReference type="EMBL" id="GFU04013.1"/>
    </source>
</evidence>
<sequence length="74" mass="8282">MSNDFSNDGEEKKSIPPYSINLGRGVAMELKEFRGSYYNGLSKSTDGTMEIRNRFNVTLAQLEVLKKGCEAMLT</sequence>
<name>A0A8X6Q397_NEPPI</name>
<organism evidence="1 2">
    <name type="scientific">Nephila pilipes</name>
    <name type="common">Giant wood spider</name>
    <name type="synonym">Nephila maculata</name>
    <dbReference type="NCBI Taxonomy" id="299642"/>
    <lineage>
        <taxon>Eukaryota</taxon>
        <taxon>Metazoa</taxon>
        <taxon>Ecdysozoa</taxon>
        <taxon>Arthropoda</taxon>
        <taxon>Chelicerata</taxon>
        <taxon>Arachnida</taxon>
        <taxon>Araneae</taxon>
        <taxon>Araneomorphae</taxon>
        <taxon>Entelegynae</taxon>
        <taxon>Araneoidea</taxon>
        <taxon>Nephilidae</taxon>
        <taxon>Nephila</taxon>
    </lineage>
</organism>
<evidence type="ECO:0000313" key="2">
    <source>
        <dbReference type="Proteomes" id="UP000887013"/>
    </source>
</evidence>
<reference evidence="1" key="1">
    <citation type="submission" date="2020-08" db="EMBL/GenBank/DDBJ databases">
        <title>Multicomponent nature underlies the extraordinary mechanical properties of spider dragline silk.</title>
        <authorList>
            <person name="Kono N."/>
            <person name="Nakamura H."/>
            <person name="Mori M."/>
            <person name="Yoshida Y."/>
            <person name="Ohtoshi R."/>
            <person name="Malay A.D."/>
            <person name="Moran D.A.P."/>
            <person name="Tomita M."/>
            <person name="Numata K."/>
            <person name="Arakawa K."/>
        </authorList>
    </citation>
    <scope>NUCLEOTIDE SEQUENCE</scope>
</reference>
<dbReference type="AlphaFoldDB" id="A0A8X6Q397"/>